<protein>
    <recommendedName>
        <fullName evidence="4 8">Methionyl-tRNA formyltransferase</fullName>
        <ecNumber evidence="3 8">2.1.2.9</ecNumber>
    </recommendedName>
</protein>
<evidence type="ECO:0000256" key="1">
    <source>
        <dbReference type="ARBA" id="ARBA00002606"/>
    </source>
</evidence>
<comment type="catalytic activity">
    <reaction evidence="7 8">
        <text>L-methionyl-tRNA(fMet) + (6R)-10-formyltetrahydrofolate = N-formyl-L-methionyl-tRNA(fMet) + (6S)-5,6,7,8-tetrahydrofolate + H(+)</text>
        <dbReference type="Rhea" id="RHEA:24380"/>
        <dbReference type="Rhea" id="RHEA-COMP:9952"/>
        <dbReference type="Rhea" id="RHEA-COMP:9953"/>
        <dbReference type="ChEBI" id="CHEBI:15378"/>
        <dbReference type="ChEBI" id="CHEBI:57453"/>
        <dbReference type="ChEBI" id="CHEBI:78530"/>
        <dbReference type="ChEBI" id="CHEBI:78844"/>
        <dbReference type="ChEBI" id="CHEBI:195366"/>
        <dbReference type="EC" id="2.1.2.9"/>
    </reaction>
</comment>
<evidence type="ECO:0000313" key="12">
    <source>
        <dbReference type="EMBL" id="VUX47166.1"/>
    </source>
</evidence>
<keyword evidence="6 8" id="KW-0648">Protein biosynthesis</keyword>
<organism evidence="12 13">
    <name type="scientific">Candidatus Defluviicoccus seviourii</name>
    <dbReference type="NCBI Taxonomy" id="2565273"/>
    <lineage>
        <taxon>Bacteria</taxon>
        <taxon>Pseudomonadati</taxon>
        <taxon>Pseudomonadota</taxon>
        <taxon>Alphaproteobacteria</taxon>
        <taxon>Rhodospirillales</taxon>
        <taxon>Rhodospirillaceae</taxon>
        <taxon>Defluviicoccus</taxon>
    </lineage>
</organism>
<dbReference type="NCBIfam" id="TIGR00460">
    <property type="entry name" value="fmt"/>
    <property type="match status" value="1"/>
</dbReference>
<dbReference type="GO" id="GO:0005829">
    <property type="term" value="C:cytosol"/>
    <property type="evidence" value="ECO:0007669"/>
    <property type="project" value="TreeGrafter"/>
</dbReference>
<comment type="function">
    <text evidence="1 8">Attaches a formyl group to the free amino group of methionyl-tRNA(fMet). The formyl group appears to play a dual role in the initiator identity of N-formylmethionyl-tRNA by promoting its recognition by IF2 and preventing the misappropriation of this tRNA by the elongation apparatus.</text>
</comment>
<comment type="caution">
    <text evidence="12">The sequence shown here is derived from an EMBL/GenBank/DDBJ whole genome shotgun (WGS) entry which is preliminary data.</text>
</comment>
<feature type="domain" description="Formyl transferase N-terminal" evidence="10">
    <location>
        <begin position="5"/>
        <end position="183"/>
    </location>
</feature>
<feature type="signal peptide" evidence="9">
    <location>
        <begin position="1"/>
        <end position="20"/>
    </location>
</feature>
<evidence type="ECO:0000256" key="9">
    <source>
        <dbReference type="SAM" id="SignalP"/>
    </source>
</evidence>
<feature type="binding site" evidence="8">
    <location>
        <begin position="112"/>
        <end position="115"/>
    </location>
    <ligand>
        <name>(6S)-5,6,7,8-tetrahydrofolate</name>
        <dbReference type="ChEBI" id="CHEBI:57453"/>
    </ligand>
</feature>
<dbReference type="EMBL" id="UXAT02000034">
    <property type="protein sequence ID" value="VUX47166.1"/>
    <property type="molecule type" value="Genomic_DNA"/>
</dbReference>
<dbReference type="InterPro" id="IPR037022">
    <property type="entry name" value="Formyl_trans_C_sf"/>
</dbReference>
<dbReference type="AlphaFoldDB" id="A0A564WFC3"/>
<accession>A0A564WFC3</accession>
<evidence type="ECO:0000256" key="3">
    <source>
        <dbReference type="ARBA" id="ARBA00012261"/>
    </source>
</evidence>
<name>A0A564WFC3_9PROT</name>
<evidence type="ECO:0000313" key="13">
    <source>
        <dbReference type="Proteomes" id="UP000326641"/>
    </source>
</evidence>
<dbReference type="CDD" id="cd08646">
    <property type="entry name" value="FMT_core_Met-tRNA-FMT_N"/>
    <property type="match status" value="1"/>
</dbReference>
<dbReference type="EC" id="2.1.2.9" evidence="3 8"/>
<evidence type="ECO:0000259" key="10">
    <source>
        <dbReference type="Pfam" id="PF00551"/>
    </source>
</evidence>
<dbReference type="PANTHER" id="PTHR11138:SF5">
    <property type="entry name" value="METHIONYL-TRNA FORMYLTRANSFERASE, MITOCHONDRIAL"/>
    <property type="match status" value="1"/>
</dbReference>
<dbReference type="InterPro" id="IPR036477">
    <property type="entry name" value="Formyl_transf_N_sf"/>
</dbReference>
<comment type="similarity">
    <text evidence="2 8">Belongs to the Fmt family.</text>
</comment>
<dbReference type="PANTHER" id="PTHR11138">
    <property type="entry name" value="METHIONYL-TRNA FORMYLTRANSFERASE"/>
    <property type="match status" value="1"/>
</dbReference>
<evidence type="ECO:0000256" key="2">
    <source>
        <dbReference type="ARBA" id="ARBA00010699"/>
    </source>
</evidence>
<evidence type="ECO:0000256" key="8">
    <source>
        <dbReference type="HAMAP-Rule" id="MF_00182"/>
    </source>
</evidence>
<evidence type="ECO:0000256" key="5">
    <source>
        <dbReference type="ARBA" id="ARBA00022679"/>
    </source>
</evidence>
<dbReference type="InterPro" id="IPR041711">
    <property type="entry name" value="Met-tRNA-FMT_N"/>
</dbReference>
<evidence type="ECO:0000256" key="4">
    <source>
        <dbReference type="ARBA" id="ARBA00016014"/>
    </source>
</evidence>
<dbReference type="CDD" id="cd08704">
    <property type="entry name" value="Met_tRNA_FMT_C"/>
    <property type="match status" value="1"/>
</dbReference>
<dbReference type="Gene3D" id="3.10.25.10">
    <property type="entry name" value="Formyl transferase, C-terminal domain"/>
    <property type="match status" value="1"/>
</dbReference>
<dbReference type="Pfam" id="PF00551">
    <property type="entry name" value="Formyl_trans_N"/>
    <property type="match status" value="1"/>
</dbReference>
<evidence type="ECO:0000259" key="11">
    <source>
        <dbReference type="Pfam" id="PF02911"/>
    </source>
</evidence>
<evidence type="ECO:0000256" key="6">
    <source>
        <dbReference type="ARBA" id="ARBA00022917"/>
    </source>
</evidence>
<keyword evidence="5 8" id="KW-0808">Transferase</keyword>
<proteinExistence type="inferred from homology"/>
<dbReference type="InterPro" id="IPR005794">
    <property type="entry name" value="Fmt"/>
</dbReference>
<sequence>MNRLALAFFGSAAFSVPTLAALFEAGHDVRAVYSQPPRAAGRGHQLTRSPVHVLAEERGVPVRTPTSLKDEAEQRHFADLTLDAAVVAAYGLILPRAMLNAPRLGCLNVHASLLPRWRGAAPIQRAILAGDAETGVTIMAMEAGLDTGPILLSHEVPITAETTAAKLQDSLAQLGAKMMLEALEGVAAGSLQPRPQADAGVTYAAKVERDDGRIDWQQPAVAVERMVRAFDPWPAVWFSCRGERIRVRAAAVVEAEGPPGTVLDDEATVACGSHALKLLVLQRPGRAAMGAAAFQRGFPLPAGSSLG</sequence>
<dbReference type="Proteomes" id="UP000326641">
    <property type="component" value="Unassembled WGS sequence"/>
</dbReference>
<dbReference type="HAMAP" id="MF_00182">
    <property type="entry name" value="Formyl_trans"/>
    <property type="match status" value="1"/>
</dbReference>
<dbReference type="InterPro" id="IPR005793">
    <property type="entry name" value="Formyl_trans_C"/>
</dbReference>
<dbReference type="SUPFAM" id="SSF50486">
    <property type="entry name" value="FMT C-terminal domain-like"/>
    <property type="match status" value="1"/>
</dbReference>
<dbReference type="GO" id="GO:0004479">
    <property type="term" value="F:methionyl-tRNA formyltransferase activity"/>
    <property type="evidence" value="ECO:0007669"/>
    <property type="project" value="UniProtKB-UniRule"/>
</dbReference>
<dbReference type="InterPro" id="IPR002376">
    <property type="entry name" value="Formyl_transf_N"/>
</dbReference>
<feature type="chain" id="PRO_5024323239" description="Methionyl-tRNA formyltransferase" evidence="9">
    <location>
        <begin position="21"/>
        <end position="307"/>
    </location>
</feature>
<gene>
    <name evidence="8 12" type="primary">fmt</name>
    <name evidence="12" type="ORF">DF3PA_40042</name>
</gene>
<evidence type="ECO:0000256" key="7">
    <source>
        <dbReference type="ARBA" id="ARBA00048558"/>
    </source>
</evidence>
<keyword evidence="9" id="KW-0732">Signal</keyword>
<reference evidence="12" key="1">
    <citation type="submission" date="2018-11" db="EMBL/GenBank/DDBJ databases">
        <authorList>
            <person name="Onetto C."/>
        </authorList>
    </citation>
    <scope>NUCLEOTIDE SEQUENCE [LARGE SCALE GENOMIC DNA]</scope>
</reference>
<dbReference type="InterPro" id="IPR044135">
    <property type="entry name" value="Met-tRNA-FMT_C"/>
</dbReference>
<keyword evidence="13" id="KW-1185">Reference proteome</keyword>
<dbReference type="Gene3D" id="3.40.50.170">
    <property type="entry name" value="Formyl transferase, N-terminal domain"/>
    <property type="match status" value="1"/>
</dbReference>
<dbReference type="Pfam" id="PF02911">
    <property type="entry name" value="Formyl_trans_C"/>
    <property type="match status" value="1"/>
</dbReference>
<dbReference type="InterPro" id="IPR011034">
    <property type="entry name" value="Formyl_transferase-like_C_sf"/>
</dbReference>
<feature type="domain" description="Formyl transferase C-terminal" evidence="11">
    <location>
        <begin position="206"/>
        <end position="298"/>
    </location>
</feature>
<dbReference type="SUPFAM" id="SSF53328">
    <property type="entry name" value="Formyltransferase"/>
    <property type="match status" value="1"/>
</dbReference>